<evidence type="ECO:0000313" key="2">
    <source>
        <dbReference type="EMBL" id="MBB3137920.1"/>
    </source>
</evidence>
<dbReference type="EMBL" id="JACHXH010000026">
    <property type="protein sequence ID" value="MBB3137920.1"/>
    <property type="molecule type" value="Genomic_DNA"/>
</dbReference>
<evidence type="ECO:0000313" key="4">
    <source>
        <dbReference type="Proteomes" id="UP000277279"/>
    </source>
</evidence>
<sequence length="184" mass="20059">MESAINERTVERLSQGGRGFFRSVLVERLDHVLDPPVATSAGRYHRLGQPALYMSASAEWAIMAISGYMREDGRRRLVAPLSVGDAFVLDQHDQQACERLGIDRNASNLSWRAALAAGEEPPSWRTADAARAVGADGIIDRSRLIPGGWHLNLFRWNALGGPSVEVSGDPVEIALSEDGPKWGL</sequence>
<organism evidence="3 4">
    <name type="scientific">Rhizobium pisi</name>
    <dbReference type="NCBI Taxonomy" id="574561"/>
    <lineage>
        <taxon>Bacteria</taxon>
        <taxon>Pseudomonadati</taxon>
        <taxon>Pseudomonadota</taxon>
        <taxon>Alphaproteobacteria</taxon>
        <taxon>Hyphomicrobiales</taxon>
        <taxon>Rhizobiaceae</taxon>
        <taxon>Rhizobium/Agrobacterium group</taxon>
        <taxon>Rhizobium</taxon>
    </lineage>
</organism>
<dbReference type="EMBL" id="RJJT01000023">
    <property type="protein sequence ID" value="RSB65692.1"/>
    <property type="molecule type" value="Genomic_DNA"/>
</dbReference>
<comment type="caution">
    <text evidence="3">The sequence shown here is derived from an EMBL/GenBank/DDBJ whole genome shotgun (WGS) entry which is preliminary data.</text>
</comment>
<reference evidence="2 5" key="2">
    <citation type="submission" date="2020-08" db="EMBL/GenBank/DDBJ databases">
        <title>Genomic Encyclopedia of Type Strains, Phase III (KMG-III): the genomes of soil and plant-associated and newly described type strains.</title>
        <authorList>
            <person name="Whitman W."/>
        </authorList>
    </citation>
    <scope>NUCLEOTIDE SEQUENCE [LARGE SCALE GENOMIC DNA]</scope>
    <source>
        <strain evidence="2 5">CECT 4113</strain>
    </source>
</reference>
<feature type="domain" description="RES" evidence="1">
    <location>
        <begin position="35"/>
        <end position="168"/>
    </location>
</feature>
<dbReference type="RefSeq" id="WP_125849002.1">
    <property type="nucleotide sequence ID" value="NZ_JACHXH010000026.1"/>
</dbReference>
<evidence type="ECO:0000259" key="1">
    <source>
        <dbReference type="Pfam" id="PF08808"/>
    </source>
</evidence>
<protein>
    <submittedName>
        <fullName evidence="3">RES domain-containing protein</fullName>
    </submittedName>
</protein>
<evidence type="ECO:0000313" key="3">
    <source>
        <dbReference type="EMBL" id="RSB65692.1"/>
    </source>
</evidence>
<name>A0A3R9C0F1_9HYPH</name>
<dbReference type="Proteomes" id="UP000518315">
    <property type="component" value="Unassembled WGS sequence"/>
</dbReference>
<dbReference type="InterPro" id="IPR014914">
    <property type="entry name" value="RES_dom"/>
</dbReference>
<dbReference type="Proteomes" id="UP000277279">
    <property type="component" value="Unassembled WGS sequence"/>
</dbReference>
<evidence type="ECO:0000313" key="5">
    <source>
        <dbReference type="Proteomes" id="UP000518315"/>
    </source>
</evidence>
<proteinExistence type="predicted"/>
<keyword evidence="5" id="KW-1185">Reference proteome</keyword>
<reference evidence="3 4" key="1">
    <citation type="submission" date="2018-11" db="EMBL/GenBank/DDBJ databases">
        <authorList>
            <person name="Huo Y."/>
        </authorList>
    </citation>
    <scope>NUCLEOTIDE SEQUENCE [LARGE SCALE GENOMIC DNA]</scope>
    <source>
        <strain evidence="3 4">DSM 30132</strain>
    </source>
</reference>
<dbReference type="OrthoDB" id="648213at2"/>
<dbReference type="AlphaFoldDB" id="A0A3R9C0F1"/>
<dbReference type="Pfam" id="PF08808">
    <property type="entry name" value="RES"/>
    <property type="match status" value="1"/>
</dbReference>
<gene>
    <name evidence="3" type="ORF">EFD55_26510</name>
    <name evidence="2" type="ORF">FHS26_005688</name>
</gene>
<accession>A0A3R9C0F1</accession>